<comment type="subcellular location">
    <subcellularLocation>
        <location evidence="1">Cell membrane</location>
        <topology evidence="1">Multi-pass membrane protein</topology>
    </subcellularLocation>
</comment>
<keyword evidence="3 6" id="KW-0812">Transmembrane</keyword>
<feature type="transmembrane region" description="Helical" evidence="6">
    <location>
        <begin position="205"/>
        <end position="222"/>
    </location>
</feature>
<dbReference type="Pfam" id="PF13440">
    <property type="entry name" value="Polysacc_synt_3"/>
    <property type="match status" value="1"/>
</dbReference>
<feature type="transmembrane region" description="Helical" evidence="6">
    <location>
        <begin position="414"/>
        <end position="434"/>
    </location>
</feature>
<evidence type="ECO:0000256" key="6">
    <source>
        <dbReference type="SAM" id="Phobius"/>
    </source>
</evidence>
<keyword evidence="2" id="KW-1003">Cell membrane</keyword>
<proteinExistence type="predicted"/>
<keyword evidence="4 6" id="KW-1133">Transmembrane helix</keyword>
<evidence type="ECO:0000256" key="4">
    <source>
        <dbReference type="ARBA" id="ARBA00022989"/>
    </source>
</evidence>
<feature type="transmembrane region" description="Helical" evidence="6">
    <location>
        <begin position="325"/>
        <end position="346"/>
    </location>
</feature>
<comment type="caution">
    <text evidence="7">The sequence shown here is derived from an EMBL/GenBank/DDBJ whole genome shotgun (WGS) entry which is preliminary data.</text>
</comment>
<feature type="transmembrane region" description="Helical" evidence="6">
    <location>
        <begin position="353"/>
        <end position="371"/>
    </location>
</feature>
<keyword evidence="5 6" id="KW-0472">Membrane</keyword>
<dbReference type="EMBL" id="QREG01000003">
    <property type="protein sequence ID" value="REE01636.1"/>
    <property type="molecule type" value="Genomic_DNA"/>
</dbReference>
<sequence length="479" mass="53963">MNSIVKNILRFASGSTLGGLFNFTAAFLVAKLVGPEKWGIWMIFNIILKFSPIFQLGASESIQRRLPIFIAQGEIETANHFQSNAYSFSWLMGGLLVLLFILFGPALLNIEAAYCYLFAPALLFNLVSYNIGILFRGQNRFKEVGLISFLSGFFSVISIFLAYKLSFLGFLIGQLIRYFLTLLVTQGINKAKINFGIKNHTLKNLISDGSPILLIVISNYLITLSDRLIIANLFDDISLGLYGLAYLLINPLILISGSVNSVLYTSFSAKYGKDKAFFNLKIILNYSQILVFFYTSVIGIIYILIPIITEEFLTDYKPGIDAARLLLIGHIFYFSGGIITNVYFTLNKQKKRLLIVLIALFLNVCFSLLILEYKFDILSVAVGSVLSFIFLFIGLLVGLNFLYPTFKWNEIKSILLFFFKTIVGVGMVVCAGFLDFHGGIVFSTFLKCILFIVCFLLYTYLINKSDIRRIFNESNIFGR</sequence>
<evidence type="ECO:0000313" key="7">
    <source>
        <dbReference type="EMBL" id="REE01636.1"/>
    </source>
</evidence>
<evidence type="ECO:0000313" key="8">
    <source>
        <dbReference type="Proteomes" id="UP000256779"/>
    </source>
</evidence>
<feature type="transmembrane region" description="Helical" evidence="6">
    <location>
        <begin position="242"/>
        <end position="263"/>
    </location>
</feature>
<dbReference type="InterPro" id="IPR050833">
    <property type="entry name" value="Poly_Biosynth_Transport"/>
</dbReference>
<evidence type="ECO:0000256" key="2">
    <source>
        <dbReference type="ARBA" id="ARBA00022475"/>
    </source>
</evidence>
<dbReference type="RefSeq" id="WP_115866919.1">
    <property type="nucleotide sequence ID" value="NZ_QREG01000003.1"/>
</dbReference>
<feature type="transmembrane region" description="Helical" evidence="6">
    <location>
        <begin position="88"/>
        <end position="108"/>
    </location>
</feature>
<feature type="transmembrane region" description="Helical" evidence="6">
    <location>
        <begin position="38"/>
        <end position="58"/>
    </location>
</feature>
<evidence type="ECO:0000256" key="5">
    <source>
        <dbReference type="ARBA" id="ARBA00023136"/>
    </source>
</evidence>
<evidence type="ECO:0000256" key="1">
    <source>
        <dbReference type="ARBA" id="ARBA00004651"/>
    </source>
</evidence>
<feature type="transmembrane region" description="Helical" evidence="6">
    <location>
        <begin position="12"/>
        <end position="32"/>
    </location>
</feature>
<reference evidence="7 8" key="1">
    <citation type="submission" date="2018-07" db="EMBL/GenBank/DDBJ databases">
        <title>Genomic Encyclopedia of Type Strains, Phase IV (KMG-IV): sequencing the most valuable type-strain genomes for metagenomic binning, comparative biology and taxonomic classification.</title>
        <authorList>
            <person name="Goeker M."/>
        </authorList>
    </citation>
    <scope>NUCLEOTIDE SEQUENCE [LARGE SCALE GENOMIC DNA]</scope>
    <source>
        <strain evidence="7 8">DSM 4134</strain>
    </source>
</reference>
<organism evidence="7 8">
    <name type="scientific">Marinoscillum furvescens DSM 4134</name>
    <dbReference type="NCBI Taxonomy" id="1122208"/>
    <lineage>
        <taxon>Bacteria</taxon>
        <taxon>Pseudomonadati</taxon>
        <taxon>Bacteroidota</taxon>
        <taxon>Cytophagia</taxon>
        <taxon>Cytophagales</taxon>
        <taxon>Reichenbachiellaceae</taxon>
        <taxon>Marinoscillum</taxon>
    </lineage>
</organism>
<name>A0A3D9L8M6_MARFU</name>
<dbReference type="GO" id="GO:0005886">
    <property type="term" value="C:plasma membrane"/>
    <property type="evidence" value="ECO:0007669"/>
    <property type="project" value="UniProtKB-SubCell"/>
</dbReference>
<feature type="transmembrane region" description="Helical" evidence="6">
    <location>
        <begin position="144"/>
        <end position="161"/>
    </location>
</feature>
<feature type="transmembrane region" description="Helical" evidence="6">
    <location>
        <begin position="377"/>
        <end position="402"/>
    </location>
</feature>
<dbReference type="PANTHER" id="PTHR30250:SF11">
    <property type="entry name" value="O-ANTIGEN TRANSPORTER-RELATED"/>
    <property type="match status" value="1"/>
</dbReference>
<keyword evidence="8" id="KW-1185">Reference proteome</keyword>
<dbReference type="OrthoDB" id="5751261at2"/>
<protein>
    <submittedName>
        <fullName evidence="7">O-antigen/teichoic acid export membrane protein</fullName>
    </submittedName>
</protein>
<evidence type="ECO:0000256" key="3">
    <source>
        <dbReference type="ARBA" id="ARBA00022692"/>
    </source>
</evidence>
<feature type="transmembrane region" description="Helical" evidence="6">
    <location>
        <begin position="283"/>
        <end position="305"/>
    </location>
</feature>
<dbReference type="Proteomes" id="UP000256779">
    <property type="component" value="Unassembled WGS sequence"/>
</dbReference>
<gene>
    <name evidence="7" type="ORF">C7460_103153</name>
</gene>
<dbReference type="PANTHER" id="PTHR30250">
    <property type="entry name" value="PST FAMILY PREDICTED COLANIC ACID TRANSPORTER"/>
    <property type="match status" value="1"/>
</dbReference>
<feature type="transmembrane region" description="Helical" evidence="6">
    <location>
        <begin position="114"/>
        <end position="132"/>
    </location>
</feature>
<feature type="transmembrane region" description="Helical" evidence="6">
    <location>
        <begin position="167"/>
        <end position="184"/>
    </location>
</feature>
<dbReference type="AlphaFoldDB" id="A0A3D9L8M6"/>
<accession>A0A3D9L8M6</accession>
<feature type="transmembrane region" description="Helical" evidence="6">
    <location>
        <begin position="440"/>
        <end position="461"/>
    </location>
</feature>